<dbReference type="InterPro" id="IPR041726">
    <property type="entry name" value="ACAD10_11_N"/>
</dbReference>
<reference evidence="3 4" key="1">
    <citation type="submission" date="2016-10" db="EMBL/GenBank/DDBJ databases">
        <authorList>
            <person name="de Groot N.N."/>
        </authorList>
    </citation>
    <scope>NUCLEOTIDE SEQUENCE [LARGE SCALE GENOMIC DNA]</scope>
    <source>
        <strain evidence="3 4">DSM 44892</strain>
    </source>
</reference>
<evidence type="ECO:0000259" key="2">
    <source>
        <dbReference type="Pfam" id="PF01636"/>
    </source>
</evidence>
<dbReference type="Pfam" id="PF01636">
    <property type="entry name" value="APH"/>
    <property type="match status" value="1"/>
</dbReference>
<dbReference type="EMBL" id="FNDN01000004">
    <property type="protein sequence ID" value="SDH91834.1"/>
    <property type="molecule type" value="Genomic_DNA"/>
</dbReference>
<dbReference type="InterPro" id="IPR052898">
    <property type="entry name" value="ACAD10-like"/>
</dbReference>
<dbReference type="CDD" id="cd05154">
    <property type="entry name" value="ACAD10_11_N-like"/>
    <property type="match status" value="1"/>
</dbReference>
<evidence type="ECO:0000313" key="4">
    <source>
        <dbReference type="Proteomes" id="UP000183263"/>
    </source>
</evidence>
<dbReference type="AlphaFoldDB" id="A0A1G8GBU1"/>
<evidence type="ECO:0000256" key="1">
    <source>
        <dbReference type="SAM" id="MobiDB-lite"/>
    </source>
</evidence>
<feature type="compositionally biased region" description="Low complexity" evidence="1">
    <location>
        <begin position="1"/>
        <end position="20"/>
    </location>
</feature>
<feature type="region of interest" description="Disordered" evidence="1">
    <location>
        <begin position="1"/>
        <end position="22"/>
    </location>
</feature>
<dbReference type="SUPFAM" id="SSF56112">
    <property type="entry name" value="Protein kinase-like (PK-like)"/>
    <property type="match status" value="1"/>
</dbReference>
<gene>
    <name evidence="3" type="ORF">SAMN05444695_10441</name>
</gene>
<dbReference type="Gene3D" id="3.30.200.20">
    <property type="entry name" value="Phosphorylase Kinase, domain 1"/>
    <property type="match status" value="1"/>
</dbReference>
<keyword evidence="3" id="KW-0808">Transferase</keyword>
<sequence length="357" mass="37819">MADTPNDSNSPNSPNGSASNTYDGLDLAALQNHLTDSGVAVAGELTANLISGGKSNLTFGVTDGVSSWILRRPPTAGLTPSAHDVAREFRITSALAGTGVPVAPTVSLCEDEAVMGAPFTVVEFVPGQVIRTRSQLDMLSDNDVDRCMAELIEVLARLHSVDYRSCGLGEFGRPDGYVARQVKLWTGQWERVKAADHPDVDRLAGLLAGAIPERSASAIVHGDYRIDNTILGTEDVGTVAAVVDWELSTLGDPLTDVALMCVYRHPAMDLVLGEPAAWTSSRLPSAEDIAHRYSVAAGRDLDHWPFYLALACFKLAVIAAGIDHRYRAGATRGEGFDRAGAAVPEFVAAGLHAARGM</sequence>
<dbReference type="OrthoDB" id="3806873at2"/>
<keyword evidence="4" id="KW-1185">Reference proteome</keyword>
<dbReference type="Proteomes" id="UP000183263">
    <property type="component" value="Unassembled WGS sequence"/>
</dbReference>
<dbReference type="GO" id="GO:0016301">
    <property type="term" value="F:kinase activity"/>
    <property type="evidence" value="ECO:0007669"/>
    <property type="project" value="UniProtKB-KW"/>
</dbReference>
<dbReference type="InterPro" id="IPR011009">
    <property type="entry name" value="Kinase-like_dom_sf"/>
</dbReference>
<dbReference type="Gene3D" id="3.90.1200.10">
    <property type="match status" value="1"/>
</dbReference>
<feature type="domain" description="Aminoglycoside phosphotransferase" evidence="2">
    <location>
        <begin position="48"/>
        <end position="267"/>
    </location>
</feature>
<dbReference type="PANTHER" id="PTHR47829">
    <property type="entry name" value="HYDROLASE, PUTATIVE (AFU_ORTHOLOGUE AFUA_1G12880)-RELATED"/>
    <property type="match status" value="1"/>
</dbReference>
<keyword evidence="3" id="KW-0418">Kinase</keyword>
<organism evidence="3 4">
    <name type="scientific">Rhodococcus triatomae</name>
    <dbReference type="NCBI Taxonomy" id="300028"/>
    <lineage>
        <taxon>Bacteria</taxon>
        <taxon>Bacillati</taxon>
        <taxon>Actinomycetota</taxon>
        <taxon>Actinomycetes</taxon>
        <taxon>Mycobacteriales</taxon>
        <taxon>Nocardiaceae</taxon>
        <taxon>Rhodococcus</taxon>
    </lineage>
</organism>
<evidence type="ECO:0000313" key="3">
    <source>
        <dbReference type="EMBL" id="SDH91834.1"/>
    </source>
</evidence>
<protein>
    <submittedName>
        <fullName evidence="3">Predicted kinase, aminoglycoside phosphotransferase (APT) family</fullName>
    </submittedName>
</protein>
<dbReference type="RefSeq" id="WP_083342970.1">
    <property type="nucleotide sequence ID" value="NZ_CP048813.1"/>
</dbReference>
<name>A0A1G8GBU1_9NOCA</name>
<dbReference type="PANTHER" id="PTHR47829:SF1">
    <property type="entry name" value="HAD FAMILY PHOSPHATASE"/>
    <property type="match status" value="1"/>
</dbReference>
<dbReference type="InterPro" id="IPR002575">
    <property type="entry name" value="Aminoglycoside_PTrfase"/>
</dbReference>
<proteinExistence type="predicted"/>
<accession>A0A1G8GBU1</accession>